<gene>
    <name evidence="1" type="ORF">CJF38_15985</name>
</gene>
<keyword evidence="2" id="KW-1185">Reference proteome</keyword>
<name>A0ABX4GJN9_9PSED</name>
<reference evidence="1 2" key="1">
    <citation type="submission" date="2017-08" db="EMBL/GenBank/DDBJ databases">
        <title>Genomic and metabolic characterisation of spoilage-associated Pseudomonas species.</title>
        <authorList>
            <person name="Stanborough T."/>
            <person name="Fegan N."/>
            <person name="Powell S.M."/>
            <person name="Singh T."/>
            <person name="Tamplin M.L."/>
            <person name="Chandry P.S."/>
        </authorList>
    </citation>
    <scope>NUCLEOTIDE SEQUENCE [LARGE SCALE GENOMIC DNA]</scope>
    <source>
        <strain evidence="1 2">L1814</strain>
    </source>
</reference>
<dbReference type="Proteomes" id="UP000216897">
    <property type="component" value="Unassembled WGS sequence"/>
</dbReference>
<accession>A0ABX4GJN9</accession>
<dbReference type="EMBL" id="NQKG01000016">
    <property type="protein sequence ID" value="OZY54170.1"/>
    <property type="molecule type" value="Genomic_DNA"/>
</dbReference>
<comment type="caution">
    <text evidence="1">The sequence shown here is derived from an EMBL/GenBank/DDBJ whole genome shotgun (WGS) entry which is preliminary data.</text>
</comment>
<evidence type="ECO:0000313" key="1">
    <source>
        <dbReference type="EMBL" id="OZY54170.1"/>
    </source>
</evidence>
<protein>
    <submittedName>
        <fullName evidence="1">Uncharacterized protein</fullName>
    </submittedName>
</protein>
<dbReference type="Pfam" id="PF19940">
    <property type="entry name" value="DUF6402"/>
    <property type="match status" value="1"/>
</dbReference>
<dbReference type="InterPro" id="IPR045646">
    <property type="entry name" value="DUF6402"/>
</dbReference>
<sequence>MGWHTSAALMQRWFDSPAWAMPEAWKEDKTQPESLSLKPAHCDESIVKMEWAMGFERCREAVEVAESLLTTPNALIRLQELLKSADWDGEGTKALDSYSMSALQMDACSQINFVKFGEVWNSLDDMYGALGKAVLKVGVVGEAFTKLNPATKQLHHLFHVEKVGFYIRDHYDFNGLQYLGTWTEDRVLTKAETAFTLSLHGQLVLRLKEGPFAAVTNGDFRDYRDKTGKGGDFIIYSDVLWKKSGQVIDLGGWV</sequence>
<organism evidence="1 2">
    <name type="scientific">Pseudomonas lundensis</name>
    <dbReference type="NCBI Taxonomy" id="86185"/>
    <lineage>
        <taxon>Bacteria</taxon>
        <taxon>Pseudomonadati</taxon>
        <taxon>Pseudomonadota</taxon>
        <taxon>Gammaproteobacteria</taxon>
        <taxon>Pseudomonadales</taxon>
        <taxon>Pseudomonadaceae</taxon>
        <taxon>Pseudomonas</taxon>
    </lineage>
</organism>
<evidence type="ECO:0000313" key="2">
    <source>
        <dbReference type="Proteomes" id="UP000216897"/>
    </source>
</evidence>
<proteinExistence type="predicted"/>